<dbReference type="Proteomes" id="UP001152523">
    <property type="component" value="Unassembled WGS sequence"/>
</dbReference>
<organism evidence="2 3">
    <name type="scientific">Cuscuta epithymum</name>
    <dbReference type="NCBI Taxonomy" id="186058"/>
    <lineage>
        <taxon>Eukaryota</taxon>
        <taxon>Viridiplantae</taxon>
        <taxon>Streptophyta</taxon>
        <taxon>Embryophyta</taxon>
        <taxon>Tracheophyta</taxon>
        <taxon>Spermatophyta</taxon>
        <taxon>Magnoliopsida</taxon>
        <taxon>eudicotyledons</taxon>
        <taxon>Gunneridae</taxon>
        <taxon>Pentapetalae</taxon>
        <taxon>asterids</taxon>
        <taxon>lamiids</taxon>
        <taxon>Solanales</taxon>
        <taxon>Convolvulaceae</taxon>
        <taxon>Cuscuteae</taxon>
        <taxon>Cuscuta</taxon>
        <taxon>Cuscuta subgen. Cuscuta</taxon>
    </lineage>
</organism>
<evidence type="ECO:0000313" key="3">
    <source>
        <dbReference type="Proteomes" id="UP001152523"/>
    </source>
</evidence>
<dbReference type="EMBL" id="CAMAPF010000018">
    <property type="protein sequence ID" value="CAH9071206.1"/>
    <property type="molecule type" value="Genomic_DNA"/>
</dbReference>
<name>A0AAV0EDK9_9ASTE</name>
<keyword evidence="3" id="KW-1185">Reference proteome</keyword>
<reference evidence="2" key="1">
    <citation type="submission" date="2022-07" db="EMBL/GenBank/DDBJ databases">
        <authorList>
            <person name="Macas J."/>
            <person name="Novak P."/>
            <person name="Neumann P."/>
        </authorList>
    </citation>
    <scope>NUCLEOTIDE SEQUENCE</scope>
</reference>
<comment type="caution">
    <text evidence="2">The sequence shown here is derived from an EMBL/GenBank/DDBJ whole genome shotgun (WGS) entry which is preliminary data.</text>
</comment>
<accession>A0AAV0EDK9</accession>
<dbReference type="AlphaFoldDB" id="A0AAV0EDK9"/>
<dbReference type="EMBL" id="CAMAPF010000922">
    <property type="protein sequence ID" value="CAH9121966.1"/>
    <property type="molecule type" value="Genomic_DNA"/>
</dbReference>
<evidence type="ECO:0000313" key="1">
    <source>
        <dbReference type="EMBL" id="CAH9071206.1"/>
    </source>
</evidence>
<protein>
    <submittedName>
        <fullName evidence="2">Uncharacterized protein</fullName>
    </submittedName>
</protein>
<gene>
    <name evidence="2" type="ORF">CEPIT_LOCUS24109</name>
    <name evidence="1" type="ORF">CEPIT_LOCUS3760</name>
</gene>
<evidence type="ECO:0000313" key="2">
    <source>
        <dbReference type="EMBL" id="CAH9121965.1"/>
    </source>
</evidence>
<sequence>MDIFICYKPFLGLHAHVIGRLWLMTYR</sequence>
<dbReference type="EMBL" id="CAMAPF010000922">
    <property type="protein sequence ID" value="CAH9121965.1"/>
    <property type="molecule type" value="Genomic_DNA"/>
</dbReference>
<proteinExistence type="predicted"/>